<gene>
    <name evidence="4" type="ORF">BCV19_22260</name>
</gene>
<dbReference type="Proteomes" id="UP000235405">
    <property type="component" value="Unassembled WGS sequence"/>
</dbReference>
<dbReference type="GO" id="GO:0032259">
    <property type="term" value="P:methylation"/>
    <property type="evidence" value="ECO:0007669"/>
    <property type="project" value="UniProtKB-KW"/>
</dbReference>
<dbReference type="PANTHER" id="PTHR43167:SF1">
    <property type="entry name" value="PUTATIVE (AFU_ORTHOLOGUE AFUA_6G01830)-RELATED"/>
    <property type="match status" value="1"/>
</dbReference>
<evidence type="ECO:0008006" key="6">
    <source>
        <dbReference type="Google" id="ProtNLM"/>
    </source>
</evidence>
<evidence type="ECO:0000313" key="5">
    <source>
        <dbReference type="Proteomes" id="UP000235405"/>
    </source>
</evidence>
<dbReference type="CDD" id="cd02440">
    <property type="entry name" value="AdoMet_MTases"/>
    <property type="match status" value="1"/>
</dbReference>
<comment type="caution">
    <text evidence="4">The sequence shown here is derived from an EMBL/GenBank/DDBJ whole genome shotgun (WGS) entry which is preliminary data.</text>
</comment>
<evidence type="ECO:0000256" key="2">
    <source>
        <dbReference type="ARBA" id="ARBA00022679"/>
    </source>
</evidence>
<dbReference type="PANTHER" id="PTHR43167">
    <property type="entry name" value="PUTATIVE (AFU_ORTHOLOGUE AFUA_6G01830)-RELATED"/>
    <property type="match status" value="1"/>
</dbReference>
<evidence type="ECO:0000256" key="3">
    <source>
        <dbReference type="ARBA" id="ARBA00022691"/>
    </source>
</evidence>
<dbReference type="AlphaFoldDB" id="A0A2N7CJZ7"/>
<keyword evidence="3" id="KW-0949">S-adenosyl-L-methionine</keyword>
<evidence type="ECO:0000256" key="1">
    <source>
        <dbReference type="ARBA" id="ARBA00022603"/>
    </source>
</evidence>
<sequence length="192" mass="21355">MNETVEVYPKQYESILKATLAMGFPQLSELPIGSFLAALAASKQSGYFLELGTGTGLCTSWILHGMSTDSKLTTVDNSVENIDIARRYLGADPRIDIVLSNGEDVIDRTSPLSVDLIFADTWPGKYHYLDEALACLKIGGFYIIDDMQIRSDWSEEHNEKVRELIEQLTQRDDLVVAKLCWSTGIVMCVKVA</sequence>
<keyword evidence="1" id="KW-0489">Methyltransferase</keyword>
<dbReference type="Pfam" id="PF01596">
    <property type="entry name" value="Methyltransf_3"/>
    <property type="match status" value="1"/>
</dbReference>
<dbReference type="RefSeq" id="WP_102481715.1">
    <property type="nucleotide sequence ID" value="NZ_CAWNVA010000002.1"/>
</dbReference>
<accession>A0A2N7CJZ7</accession>
<protein>
    <recommendedName>
        <fullName evidence="6">Methyltransferase</fullName>
    </recommendedName>
</protein>
<dbReference type="InterPro" id="IPR029063">
    <property type="entry name" value="SAM-dependent_MTases_sf"/>
</dbReference>
<reference evidence="5" key="1">
    <citation type="submission" date="2016-07" db="EMBL/GenBank/DDBJ databases">
        <title>Nontailed viruses are major unrecognized killers of bacteria in the ocean.</title>
        <authorList>
            <person name="Kauffman K."/>
            <person name="Hussain F."/>
            <person name="Yang J."/>
            <person name="Arevalo P."/>
            <person name="Brown J."/>
            <person name="Cutler M."/>
            <person name="Kelly L."/>
            <person name="Polz M.F."/>
        </authorList>
    </citation>
    <scope>NUCLEOTIDE SEQUENCE [LARGE SCALE GENOMIC DNA]</scope>
    <source>
        <strain evidence="5">10N.286.54.F3</strain>
    </source>
</reference>
<organism evidence="4 5">
    <name type="scientific">Vibrio splendidus</name>
    <dbReference type="NCBI Taxonomy" id="29497"/>
    <lineage>
        <taxon>Bacteria</taxon>
        <taxon>Pseudomonadati</taxon>
        <taxon>Pseudomonadota</taxon>
        <taxon>Gammaproteobacteria</taxon>
        <taxon>Vibrionales</taxon>
        <taxon>Vibrionaceae</taxon>
        <taxon>Vibrio</taxon>
    </lineage>
</organism>
<proteinExistence type="predicted"/>
<dbReference type="SUPFAM" id="SSF53335">
    <property type="entry name" value="S-adenosyl-L-methionine-dependent methyltransferases"/>
    <property type="match status" value="1"/>
</dbReference>
<keyword evidence="2" id="KW-0808">Transferase</keyword>
<dbReference type="GO" id="GO:0008171">
    <property type="term" value="F:O-methyltransferase activity"/>
    <property type="evidence" value="ECO:0007669"/>
    <property type="project" value="InterPro"/>
</dbReference>
<dbReference type="GeneID" id="72396165"/>
<dbReference type="InterPro" id="IPR002935">
    <property type="entry name" value="SAM_O-MeTrfase"/>
</dbReference>
<dbReference type="EMBL" id="MCSW01000028">
    <property type="protein sequence ID" value="PMF33126.1"/>
    <property type="molecule type" value="Genomic_DNA"/>
</dbReference>
<dbReference type="Gene3D" id="3.40.50.150">
    <property type="entry name" value="Vaccinia Virus protein VP39"/>
    <property type="match status" value="1"/>
</dbReference>
<evidence type="ECO:0000313" key="4">
    <source>
        <dbReference type="EMBL" id="PMF33126.1"/>
    </source>
</evidence>
<name>A0A2N7CJZ7_VIBSP</name>